<dbReference type="EMBL" id="WNWW01000285">
    <property type="protein sequence ID" value="KAF3426871.1"/>
    <property type="molecule type" value="Genomic_DNA"/>
</dbReference>
<keyword evidence="11" id="KW-0503">Monooxygenase</keyword>
<keyword evidence="6 13" id="KW-0479">Metal-binding</keyword>
<dbReference type="InterPro" id="IPR050476">
    <property type="entry name" value="Insect_CytP450_Detox"/>
</dbReference>
<dbReference type="PANTHER" id="PTHR24292:SF54">
    <property type="entry name" value="CYP9F3-RELATED"/>
    <property type="match status" value="1"/>
</dbReference>
<dbReference type="InterPro" id="IPR036396">
    <property type="entry name" value="Cyt_P450_sf"/>
</dbReference>
<keyword evidence="14" id="KW-0812">Transmembrane</keyword>
<dbReference type="InterPro" id="IPR017972">
    <property type="entry name" value="Cyt_P450_CS"/>
</dbReference>
<dbReference type="GO" id="GO:0016705">
    <property type="term" value="F:oxidoreductase activity, acting on paired donors, with incorporation or reduction of molecular oxygen"/>
    <property type="evidence" value="ECO:0007669"/>
    <property type="project" value="InterPro"/>
</dbReference>
<feature type="signal peptide" evidence="15">
    <location>
        <begin position="1"/>
        <end position="16"/>
    </location>
</feature>
<evidence type="ECO:0000256" key="5">
    <source>
        <dbReference type="ARBA" id="ARBA00022617"/>
    </source>
</evidence>
<reference evidence="16" key="1">
    <citation type="submission" date="2019-11" db="EMBL/GenBank/DDBJ databases">
        <title>The nuclear and mitochondrial genomes of Frieseomelitta varia - a highly eusocial stingless bee (Meliponini) with a permanently sterile worker caste.</title>
        <authorList>
            <person name="Freitas F.C.P."/>
            <person name="Lourenco A.P."/>
            <person name="Nunes F.M.F."/>
            <person name="Paschoal A.R."/>
            <person name="Abreu F.C.P."/>
            <person name="Barbin F.O."/>
            <person name="Bataglia L."/>
            <person name="Cardoso-Junior C.A.M."/>
            <person name="Cervoni M.S."/>
            <person name="Silva S.R."/>
            <person name="Dalarmi F."/>
            <person name="Del Lama M.A."/>
            <person name="Depintor T.S."/>
            <person name="Ferreira K.M."/>
            <person name="Goria P.S."/>
            <person name="Jaskot M.C."/>
            <person name="Lago D.C."/>
            <person name="Luna-Lucena D."/>
            <person name="Moda L.M."/>
            <person name="Nascimento L."/>
            <person name="Pedrino M."/>
            <person name="Rabico F.O."/>
            <person name="Sanches F.C."/>
            <person name="Santos D.E."/>
            <person name="Santos C.G."/>
            <person name="Vieira J."/>
            <person name="Lopes T.F."/>
            <person name="Barchuk A.R."/>
            <person name="Hartfelder K."/>
            <person name="Simoes Z.L.P."/>
            <person name="Bitondi M.M.G."/>
            <person name="Pinheiro D.G."/>
        </authorList>
    </citation>
    <scope>NUCLEOTIDE SEQUENCE</scope>
    <source>
        <strain evidence="16">USP_RPSP 00005682</strain>
        <tissue evidence="16">Whole individual</tissue>
    </source>
</reference>
<dbReference type="InterPro" id="IPR001128">
    <property type="entry name" value="Cyt_P450"/>
</dbReference>
<evidence type="ECO:0000256" key="13">
    <source>
        <dbReference type="PIRSR" id="PIRSR602401-1"/>
    </source>
</evidence>
<gene>
    <name evidence="16" type="ORF">E2986_12670</name>
</gene>
<evidence type="ECO:0000256" key="3">
    <source>
        <dbReference type="ARBA" id="ARBA00004406"/>
    </source>
</evidence>
<evidence type="ECO:0000256" key="6">
    <source>
        <dbReference type="ARBA" id="ARBA00022723"/>
    </source>
</evidence>
<evidence type="ECO:0000313" key="17">
    <source>
        <dbReference type="Proteomes" id="UP000655588"/>
    </source>
</evidence>
<keyword evidence="17" id="KW-1185">Reference proteome</keyword>
<keyword evidence="12 14" id="KW-0472">Membrane</keyword>
<evidence type="ECO:0000256" key="12">
    <source>
        <dbReference type="ARBA" id="ARBA00023136"/>
    </source>
</evidence>
<evidence type="ECO:0000256" key="10">
    <source>
        <dbReference type="ARBA" id="ARBA00023004"/>
    </source>
</evidence>
<evidence type="ECO:0000313" key="16">
    <source>
        <dbReference type="EMBL" id="KAF3426871.1"/>
    </source>
</evidence>
<name>A0A833S0B8_9HYME</name>
<dbReference type="PANTHER" id="PTHR24292">
    <property type="entry name" value="CYTOCHROME P450"/>
    <property type="match status" value="1"/>
</dbReference>
<keyword evidence="5 13" id="KW-0349">Heme</keyword>
<feature type="binding site" description="axial binding residue" evidence="13">
    <location>
        <position position="160"/>
    </location>
    <ligand>
        <name>heme</name>
        <dbReference type="ChEBI" id="CHEBI:30413"/>
    </ligand>
    <ligandPart>
        <name>Fe</name>
        <dbReference type="ChEBI" id="CHEBI:18248"/>
    </ligandPart>
</feature>
<comment type="similarity">
    <text evidence="4">Belongs to the cytochrome P450 family.</text>
</comment>
<feature type="chain" id="PRO_5032799436" description="Cytochrome P450" evidence="15">
    <location>
        <begin position="17"/>
        <end position="756"/>
    </location>
</feature>
<evidence type="ECO:0000256" key="11">
    <source>
        <dbReference type="ARBA" id="ARBA00023033"/>
    </source>
</evidence>
<evidence type="ECO:0000256" key="1">
    <source>
        <dbReference type="ARBA" id="ARBA00001971"/>
    </source>
</evidence>
<keyword evidence="7" id="KW-0256">Endoplasmic reticulum</keyword>
<dbReference type="PRINTS" id="PR00463">
    <property type="entry name" value="EP450I"/>
</dbReference>
<evidence type="ECO:0000256" key="9">
    <source>
        <dbReference type="ARBA" id="ARBA00023002"/>
    </source>
</evidence>
<comment type="caution">
    <text evidence="16">The sequence shown here is derived from an EMBL/GenBank/DDBJ whole genome shotgun (WGS) entry which is preliminary data.</text>
</comment>
<evidence type="ECO:0000256" key="8">
    <source>
        <dbReference type="ARBA" id="ARBA00022848"/>
    </source>
</evidence>
<dbReference type="Gene3D" id="1.10.630.10">
    <property type="entry name" value="Cytochrome P450"/>
    <property type="match status" value="2"/>
</dbReference>
<dbReference type="FunFam" id="1.10.630.10:FF:000042">
    <property type="entry name" value="Cytochrome P450"/>
    <property type="match status" value="1"/>
</dbReference>
<proteinExistence type="inferred from homology"/>
<dbReference type="InterPro" id="IPR002401">
    <property type="entry name" value="Cyt_P450_E_grp-I"/>
</dbReference>
<evidence type="ECO:0000256" key="7">
    <source>
        <dbReference type="ARBA" id="ARBA00022824"/>
    </source>
</evidence>
<accession>A0A833S0B8</accession>
<dbReference type="Pfam" id="PF00067">
    <property type="entry name" value="p450"/>
    <property type="match status" value="2"/>
</dbReference>
<dbReference type="PRINTS" id="PR00385">
    <property type="entry name" value="P450"/>
</dbReference>
<dbReference type="GO" id="GO:0005506">
    <property type="term" value="F:iron ion binding"/>
    <property type="evidence" value="ECO:0007669"/>
    <property type="project" value="InterPro"/>
</dbReference>
<evidence type="ECO:0000256" key="4">
    <source>
        <dbReference type="ARBA" id="ARBA00010617"/>
    </source>
</evidence>
<keyword evidence="14" id="KW-1133">Transmembrane helix</keyword>
<dbReference type="GO" id="GO:0004497">
    <property type="term" value="F:monooxygenase activity"/>
    <property type="evidence" value="ECO:0007669"/>
    <property type="project" value="UniProtKB-KW"/>
</dbReference>
<protein>
    <recommendedName>
        <fullName evidence="18">Cytochrome P450</fullName>
    </recommendedName>
</protein>
<keyword evidence="15" id="KW-0732">Signal</keyword>
<dbReference type="CDD" id="cd11056">
    <property type="entry name" value="CYP6-like"/>
    <property type="match status" value="1"/>
</dbReference>
<dbReference type="GO" id="GO:0005789">
    <property type="term" value="C:endoplasmic reticulum membrane"/>
    <property type="evidence" value="ECO:0007669"/>
    <property type="project" value="UniProtKB-SubCell"/>
</dbReference>
<keyword evidence="10 13" id="KW-0408">Iron</keyword>
<sequence>MWSQITDSLLVAQAFGFFVAGFETSSTTITNALYELALNPDIQDKLRQEINEHFAKNNGEFKYENMKDMKYLDKVYKETLRKYPPGGLTPRRALCPYTFRDTKLTIPKRIMIWIPILAIHRDPDNYPNPDVYNPERFSEEAIATRHPMTFLPFGGGPRNCIGGRFADCQIKVGLVTILRKYKMDACEKTMIPYEFEHTGSGIAYCLNYQSFKYIGGIMVGYLEIICGVVALLLAFYYYSVSAFSFWKSRGVPGPKPAFFFGNTMEHMFARISLAQYLKKLYEEYKNEPMVGLYMRRSPVLVLKDPELIKDVLIKDFPIFSDRGLTVHERETNVSINRQVSITDVANRLQTEPLSLNLLNLEPERWRPLRSKLTPMFTSGKLKDMFGLILECAEHFEKYLDKLAARDEPADFREVTAKYTTDVIGSCAFGIEMSSMSDEDSEFRKVGREIFRPSLEGVIRLKMRLYASKLYDWLGYIAPDKRLAPFFTKLVTDTMRYRKEHDVYRPDFIHMLMQLKEHPEKVGNITNEIEPYLAELTDSLITAQAFVFFAAGFETSSSAMSNTLYELALNQQVQDKLREEIRSNLAKHGGELKYEHVKDMEYLDKVFKGTCTNVLTQTQRKYPVAGLIPRRSTAAYTFAGTKVSIPKGLKLWIPMYAIHRDPDIYPNPDVFNPENFNEDAIEARHPMTYLPFGDGPRNCIGARFAVYQTKVGLITILRNYKVITCEKTMIPYQFATNTFLLAPKGGIYLKLKKLNSY</sequence>
<comment type="cofactor">
    <cofactor evidence="1 13">
        <name>heme</name>
        <dbReference type="ChEBI" id="CHEBI:30413"/>
    </cofactor>
</comment>
<dbReference type="PROSITE" id="PS00086">
    <property type="entry name" value="CYTOCHROME_P450"/>
    <property type="match status" value="2"/>
</dbReference>
<evidence type="ECO:0000256" key="14">
    <source>
        <dbReference type="SAM" id="Phobius"/>
    </source>
</evidence>
<feature type="transmembrane region" description="Helical" evidence="14">
    <location>
        <begin position="213"/>
        <end position="238"/>
    </location>
</feature>
<evidence type="ECO:0000256" key="2">
    <source>
        <dbReference type="ARBA" id="ARBA00004174"/>
    </source>
</evidence>
<dbReference type="Proteomes" id="UP000655588">
    <property type="component" value="Unassembled WGS sequence"/>
</dbReference>
<keyword evidence="8" id="KW-0492">Microsome</keyword>
<dbReference type="SUPFAM" id="SSF48264">
    <property type="entry name" value="Cytochrome P450"/>
    <property type="match status" value="2"/>
</dbReference>
<dbReference type="AlphaFoldDB" id="A0A833S0B8"/>
<evidence type="ECO:0008006" key="18">
    <source>
        <dbReference type="Google" id="ProtNLM"/>
    </source>
</evidence>
<evidence type="ECO:0000256" key="15">
    <source>
        <dbReference type="SAM" id="SignalP"/>
    </source>
</evidence>
<dbReference type="GO" id="GO:0020037">
    <property type="term" value="F:heme binding"/>
    <property type="evidence" value="ECO:0007669"/>
    <property type="project" value="InterPro"/>
</dbReference>
<keyword evidence="9" id="KW-0560">Oxidoreductase</keyword>
<comment type="subcellular location">
    <subcellularLocation>
        <location evidence="3">Endoplasmic reticulum membrane</location>
        <topology evidence="3">Peripheral membrane protein</topology>
    </subcellularLocation>
    <subcellularLocation>
        <location evidence="2">Microsome membrane</location>
        <topology evidence="2">Peripheral membrane protein</topology>
    </subcellularLocation>
</comment>
<organism evidence="16 17">
    <name type="scientific">Frieseomelitta varia</name>
    <dbReference type="NCBI Taxonomy" id="561572"/>
    <lineage>
        <taxon>Eukaryota</taxon>
        <taxon>Metazoa</taxon>
        <taxon>Ecdysozoa</taxon>
        <taxon>Arthropoda</taxon>
        <taxon>Hexapoda</taxon>
        <taxon>Insecta</taxon>
        <taxon>Pterygota</taxon>
        <taxon>Neoptera</taxon>
        <taxon>Endopterygota</taxon>
        <taxon>Hymenoptera</taxon>
        <taxon>Apocrita</taxon>
        <taxon>Aculeata</taxon>
        <taxon>Apoidea</taxon>
        <taxon>Anthophila</taxon>
        <taxon>Apidae</taxon>
        <taxon>Frieseomelitta</taxon>
    </lineage>
</organism>